<feature type="region of interest" description="Disordered" evidence="11">
    <location>
        <begin position="128"/>
        <end position="184"/>
    </location>
</feature>
<name>A0A642UR19_DIURU</name>
<comment type="caution">
    <text evidence="12">The sequence shown here is derived from an EMBL/GenBank/DDBJ whole genome shotgun (WGS) entry which is preliminary data.</text>
</comment>
<organism evidence="12 13">
    <name type="scientific">Diutina rugosa</name>
    <name type="common">Yeast</name>
    <name type="synonym">Candida rugosa</name>
    <dbReference type="NCBI Taxonomy" id="5481"/>
    <lineage>
        <taxon>Eukaryota</taxon>
        <taxon>Fungi</taxon>
        <taxon>Dikarya</taxon>
        <taxon>Ascomycota</taxon>
        <taxon>Saccharomycotina</taxon>
        <taxon>Pichiomycetes</taxon>
        <taxon>Debaryomycetaceae</taxon>
        <taxon>Diutina</taxon>
    </lineage>
</organism>
<comment type="similarity">
    <text evidence="2">Belongs to the SUN family.</text>
</comment>
<evidence type="ECO:0000256" key="10">
    <source>
        <dbReference type="ARBA" id="ARBA00023326"/>
    </source>
</evidence>
<evidence type="ECO:0000256" key="2">
    <source>
        <dbReference type="ARBA" id="ARBA00010579"/>
    </source>
</evidence>
<evidence type="ECO:0000256" key="3">
    <source>
        <dbReference type="ARBA" id="ARBA00022512"/>
    </source>
</evidence>
<dbReference type="AlphaFoldDB" id="A0A642UR19"/>
<evidence type="ECO:0000256" key="7">
    <source>
        <dbReference type="ARBA" id="ARBA00023277"/>
    </source>
</evidence>
<sequence length="440" mass="45949">MAATLSVAAPADPDCDQGVRFHGHHLHKRSVVYDYKYVTITVDKNGNPIATTETSQAPAPTQQGQQDAQQGQQQKGQQDQASTQPSQSPQPTSTAAQAQDTKVSDDELNIGGVNKAIVGGGSSISVVAPSRADRASTQTSSSAAPTSSSSSSGGSSQGGSGSINGDLAPYQNPTEEFQDGVHDCSSFPSGQGVIPLNNLGLGGWSGMYNSNSGKVFDEKTGGSCQDGFYCSYACQPGMSKTQWPSNQPGSGVSVGGLICKGGKLYKSNPNQKYLCEWGVDAAEVVSQLDKSVAICRTDYPGTENMVIPTVVNAGGKNYLTTVDQETYYQWQGKPTSAQYYVNNAGVSYQDGCIWSDAGSGVGNWAPLNFGAGYAAGVSYLSLIPNPNNRDALNFNVKIVAEDGADVSGECKYENGVYNGSGKDGCTVGVRSGRAKFVLYN</sequence>
<reference evidence="12 13" key="1">
    <citation type="submission" date="2019-07" db="EMBL/GenBank/DDBJ databases">
        <title>Genome assembly of two rare yeast pathogens: Diutina rugosa and Trichomonascus ciferrii.</title>
        <authorList>
            <person name="Mixao V."/>
            <person name="Saus E."/>
            <person name="Hansen A."/>
            <person name="Lass-Flor C."/>
            <person name="Gabaldon T."/>
        </authorList>
    </citation>
    <scope>NUCLEOTIDE SEQUENCE [LARGE SCALE GENOMIC DNA]</scope>
    <source>
        <strain evidence="12 13">CBS 613</strain>
    </source>
</reference>
<keyword evidence="13" id="KW-1185">Reference proteome</keyword>
<keyword evidence="8" id="KW-0326">Glycosidase</keyword>
<evidence type="ECO:0000256" key="8">
    <source>
        <dbReference type="ARBA" id="ARBA00023295"/>
    </source>
</evidence>
<dbReference type="OMA" id="CSYACQS"/>
<dbReference type="RefSeq" id="XP_034013016.1">
    <property type="nucleotide sequence ID" value="XM_034154961.1"/>
</dbReference>
<protein>
    <submittedName>
        <fullName evidence="12">Uncharacterized protein</fullName>
    </submittedName>
</protein>
<dbReference type="PANTHER" id="PTHR31316:SF0">
    <property type="entry name" value="SECRETED BETA-GLUCOSIDASE SIM1-RELATED"/>
    <property type="match status" value="1"/>
</dbReference>
<keyword evidence="5" id="KW-0732">Signal</keyword>
<dbReference type="PANTHER" id="PTHR31316">
    <property type="entry name" value="BETA-GLUCOSIDASE-LIKE PROTEIN NCA3, MITOCHONDRIAL-RELATED"/>
    <property type="match status" value="1"/>
</dbReference>
<accession>A0A642UR19</accession>
<dbReference type="InterPro" id="IPR005556">
    <property type="entry name" value="SUN"/>
</dbReference>
<evidence type="ECO:0000256" key="1">
    <source>
        <dbReference type="ARBA" id="ARBA00004191"/>
    </source>
</evidence>
<keyword evidence="9" id="KW-0961">Cell wall biogenesis/degradation</keyword>
<keyword evidence="7" id="KW-0119">Carbohydrate metabolism</keyword>
<dbReference type="OrthoDB" id="5339822at2759"/>
<dbReference type="Proteomes" id="UP000449547">
    <property type="component" value="Unassembled WGS sequence"/>
</dbReference>
<keyword evidence="6" id="KW-0378">Hydrolase</keyword>
<keyword evidence="3" id="KW-0134">Cell wall</keyword>
<feature type="compositionally biased region" description="Low complexity" evidence="11">
    <location>
        <begin position="55"/>
        <end position="101"/>
    </location>
</feature>
<comment type="subcellular location">
    <subcellularLocation>
        <location evidence="1">Secreted</location>
        <location evidence="1">Cell wall</location>
    </subcellularLocation>
</comment>
<keyword evidence="4" id="KW-0964">Secreted</keyword>
<dbReference type="GO" id="GO:0031505">
    <property type="term" value="P:fungal-type cell wall organization"/>
    <property type="evidence" value="ECO:0007669"/>
    <property type="project" value="TreeGrafter"/>
</dbReference>
<dbReference type="Pfam" id="PF03856">
    <property type="entry name" value="SUN"/>
    <property type="match status" value="1"/>
</dbReference>
<dbReference type="GO" id="GO:0016798">
    <property type="term" value="F:hydrolase activity, acting on glycosyl bonds"/>
    <property type="evidence" value="ECO:0007669"/>
    <property type="project" value="UniProtKB-KW"/>
</dbReference>
<evidence type="ECO:0000256" key="4">
    <source>
        <dbReference type="ARBA" id="ARBA00022525"/>
    </source>
</evidence>
<dbReference type="InterPro" id="IPR051526">
    <property type="entry name" value="Beta-Glucosidase_SUN"/>
</dbReference>
<evidence type="ECO:0000256" key="6">
    <source>
        <dbReference type="ARBA" id="ARBA00022801"/>
    </source>
</evidence>
<feature type="compositionally biased region" description="Low complexity" evidence="11">
    <location>
        <begin position="135"/>
        <end position="154"/>
    </location>
</feature>
<evidence type="ECO:0000256" key="9">
    <source>
        <dbReference type="ARBA" id="ARBA00023316"/>
    </source>
</evidence>
<evidence type="ECO:0000313" key="12">
    <source>
        <dbReference type="EMBL" id="KAA8903810.1"/>
    </source>
</evidence>
<dbReference type="GO" id="GO:0009277">
    <property type="term" value="C:fungal-type cell wall"/>
    <property type="evidence" value="ECO:0007669"/>
    <property type="project" value="TreeGrafter"/>
</dbReference>
<evidence type="ECO:0000256" key="11">
    <source>
        <dbReference type="SAM" id="MobiDB-lite"/>
    </source>
</evidence>
<dbReference type="EMBL" id="SWFT01000066">
    <property type="protein sequence ID" value="KAA8903810.1"/>
    <property type="molecule type" value="Genomic_DNA"/>
</dbReference>
<dbReference type="GeneID" id="54780973"/>
<dbReference type="GO" id="GO:0000272">
    <property type="term" value="P:polysaccharide catabolic process"/>
    <property type="evidence" value="ECO:0007669"/>
    <property type="project" value="UniProtKB-KW"/>
</dbReference>
<gene>
    <name evidence="12" type="ORF">DIURU_002322</name>
</gene>
<evidence type="ECO:0000313" key="13">
    <source>
        <dbReference type="Proteomes" id="UP000449547"/>
    </source>
</evidence>
<dbReference type="VEuPathDB" id="FungiDB:DIURU_002322"/>
<proteinExistence type="inferred from homology"/>
<evidence type="ECO:0000256" key="5">
    <source>
        <dbReference type="ARBA" id="ARBA00022729"/>
    </source>
</evidence>
<keyword evidence="10" id="KW-0624">Polysaccharide degradation</keyword>
<dbReference type="GO" id="GO:0009986">
    <property type="term" value="C:cell surface"/>
    <property type="evidence" value="ECO:0007669"/>
    <property type="project" value="TreeGrafter"/>
</dbReference>
<feature type="region of interest" description="Disordered" evidence="11">
    <location>
        <begin position="49"/>
        <end position="103"/>
    </location>
</feature>